<dbReference type="GO" id="GO:0008168">
    <property type="term" value="F:methyltransferase activity"/>
    <property type="evidence" value="ECO:0007669"/>
    <property type="project" value="UniProtKB-KW"/>
</dbReference>
<dbReference type="PATRIC" id="fig|1391654.3.peg.5556"/>
<dbReference type="Gene3D" id="3.40.50.1820">
    <property type="entry name" value="alpha/beta hydrolase"/>
    <property type="match status" value="1"/>
</dbReference>
<proteinExistence type="predicted"/>
<keyword evidence="3" id="KW-1185">Reference proteome</keyword>
<dbReference type="CDD" id="cd06223">
    <property type="entry name" value="PRTases_typeI"/>
    <property type="match status" value="1"/>
</dbReference>
<dbReference type="KEGG" id="llu:AKJ09_05480"/>
<evidence type="ECO:0000313" key="2">
    <source>
        <dbReference type="EMBL" id="AKU98816.1"/>
    </source>
</evidence>
<dbReference type="EMBL" id="CP012333">
    <property type="protein sequence ID" value="AKU98816.1"/>
    <property type="molecule type" value="Genomic_DNA"/>
</dbReference>
<accession>A0A0K1PZL1</accession>
<evidence type="ECO:0000313" key="3">
    <source>
        <dbReference type="Proteomes" id="UP000064967"/>
    </source>
</evidence>
<keyword evidence="2" id="KW-0808">Transferase</keyword>
<feature type="domain" description="Phosphoribosyltransferase" evidence="1">
    <location>
        <begin position="27"/>
        <end position="197"/>
    </location>
</feature>
<dbReference type="GO" id="GO:0032259">
    <property type="term" value="P:methylation"/>
    <property type="evidence" value="ECO:0007669"/>
    <property type="project" value="UniProtKB-KW"/>
</dbReference>
<dbReference type="PANTHER" id="PTHR22946">
    <property type="entry name" value="DIENELACTONE HYDROLASE DOMAIN-CONTAINING PROTEIN-RELATED"/>
    <property type="match status" value="1"/>
</dbReference>
<gene>
    <name evidence="2" type="ORF">AKJ09_05480</name>
</gene>
<organism evidence="2 3">
    <name type="scientific">Labilithrix luteola</name>
    <dbReference type="NCBI Taxonomy" id="1391654"/>
    <lineage>
        <taxon>Bacteria</taxon>
        <taxon>Pseudomonadati</taxon>
        <taxon>Myxococcota</taxon>
        <taxon>Polyangia</taxon>
        <taxon>Polyangiales</taxon>
        <taxon>Labilitrichaceae</taxon>
        <taxon>Labilithrix</taxon>
    </lineage>
</organism>
<dbReference type="InterPro" id="IPR029058">
    <property type="entry name" value="AB_hydrolase_fold"/>
</dbReference>
<dbReference type="InterPro" id="IPR029057">
    <property type="entry name" value="PRTase-like"/>
</dbReference>
<keyword evidence="2" id="KW-0489">Methyltransferase</keyword>
<dbReference type="Gene3D" id="3.30.1310.20">
    <property type="entry name" value="PRTase-like"/>
    <property type="match status" value="1"/>
</dbReference>
<name>A0A0K1PZL1_9BACT</name>
<reference evidence="2 3" key="1">
    <citation type="submission" date="2015-08" db="EMBL/GenBank/DDBJ databases">
        <authorList>
            <person name="Babu N.S."/>
            <person name="Beckwith C.J."/>
            <person name="Beseler K.G."/>
            <person name="Brison A."/>
            <person name="Carone J.V."/>
            <person name="Caskin T.P."/>
            <person name="Diamond M."/>
            <person name="Durham M.E."/>
            <person name="Foxe J.M."/>
            <person name="Go M."/>
            <person name="Henderson B.A."/>
            <person name="Jones I.B."/>
            <person name="McGettigan J.A."/>
            <person name="Micheletti S.J."/>
            <person name="Nasrallah M.E."/>
            <person name="Ortiz D."/>
            <person name="Piller C.R."/>
            <person name="Privatt S.R."/>
            <person name="Schneider S.L."/>
            <person name="Sharp S."/>
            <person name="Smith T.C."/>
            <person name="Stanton J.D."/>
            <person name="Ullery H.E."/>
            <person name="Wilson R.J."/>
            <person name="Serrano M.G."/>
            <person name="Buck G."/>
            <person name="Lee V."/>
            <person name="Wang Y."/>
            <person name="Carvalho R."/>
            <person name="Voegtly L."/>
            <person name="Shi R."/>
            <person name="Duckworth R."/>
            <person name="Johnson A."/>
            <person name="Loviza R."/>
            <person name="Walstead R."/>
            <person name="Shah Z."/>
            <person name="Kiflezghi M."/>
            <person name="Wade K."/>
            <person name="Ball S.L."/>
            <person name="Bradley K.W."/>
            <person name="Asai D.J."/>
            <person name="Bowman C.A."/>
            <person name="Russell D.A."/>
            <person name="Pope W.H."/>
            <person name="Jacobs-Sera D."/>
            <person name="Hendrix R.W."/>
            <person name="Hatfull G.F."/>
        </authorList>
    </citation>
    <scope>NUCLEOTIDE SEQUENCE [LARGE SCALE GENOMIC DNA]</scope>
    <source>
        <strain evidence="2 3">DSM 27648</strain>
    </source>
</reference>
<dbReference type="Gene3D" id="3.40.50.2020">
    <property type="match status" value="1"/>
</dbReference>
<dbReference type="SUPFAM" id="SSF53474">
    <property type="entry name" value="alpha/beta-Hydrolases"/>
    <property type="match status" value="1"/>
</dbReference>
<protein>
    <submittedName>
        <fullName evidence="2">Protein-L-isoaspartate O-methyltransferase</fullName>
    </submittedName>
</protein>
<dbReference type="Pfam" id="PF00156">
    <property type="entry name" value="Pribosyltran"/>
    <property type="match status" value="1"/>
</dbReference>
<dbReference type="SUPFAM" id="SSF53271">
    <property type="entry name" value="PRTase-like"/>
    <property type="match status" value="1"/>
</dbReference>
<dbReference type="AlphaFoldDB" id="A0A0K1PZL1"/>
<dbReference type="InterPro" id="IPR000836">
    <property type="entry name" value="PRTase_dom"/>
</dbReference>
<evidence type="ECO:0000259" key="1">
    <source>
        <dbReference type="Pfam" id="PF00156"/>
    </source>
</evidence>
<dbReference type="InterPro" id="IPR050261">
    <property type="entry name" value="FrsA_esterase"/>
</dbReference>
<dbReference type="Proteomes" id="UP000064967">
    <property type="component" value="Chromosome"/>
</dbReference>
<sequence length="489" mass="52703">MRPAFLMVRDRRIAREILYQDRVEAGRVLAKELRKNRRNLAPNVLVLGLPRGGVPVAYEVARALDAPLDVCVVRKIGAPMEPEFAIGAVAEDGVEVVDRDTVRWLGIAEEQLEALVETGKAEVEERVIRFRHGAPKDVRGMTVILVDDGVATGATARAALLTLRARGAGRLVLAVPVGASETLQELASEADEIVCPQPRDVFMAVGLWYDDFSETTDEDVMVLLQRAENDYAASHAEAERDTIRDREARDAFARGVPVQSQQVAVPIDREVRIPLGDAELEGRLTIPPGATGLVLFAHGSGSGRHSSRNRFVAGEIQRSGLGTLLFDLLTPGEAELDEATESLRFDIDLLAERLLVATDWAGNMPETMLLSLGYFGASTGAAAALEASVRRPGVVRAIVSRGGRPDLAGPVLADVAAPTLLLVGSADTDVLELNQRALNELGCEKAMHVVTGATHLFEQPGALEEVARSAVQWFKQHLGRGRLRAGARA</sequence>
<dbReference type="STRING" id="1391654.AKJ09_05480"/>